<comment type="cofactor">
    <cofactor evidence="1">
        <name>FAD</name>
        <dbReference type="ChEBI" id="CHEBI:57692"/>
    </cofactor>
</comment>
<dbReference type="Gene3D" id="3.30.70.2740">
    <property type="match status" value="1"/>
</dbReference>
<dbReference type="InterPro" id="IPR016167">
    <property type="entry name" value="FAD-bd_PCMH_sub1"/>
</dbReference>
<dbReference type="InterPro" id="IPR016166">
    <property type="entry name" value="FAD-bd_PCMH"/>
</dbReference>
<gene>
    <name evidence="6" type="ORF">SAMN05192534_10226</name>
</gene>
<dbReference type="Pfam" id="PF02913">
    <property type="entry name" value="FAD-oxidase_C"/>
    <property type="match status" value="1"/>
</dbReference>
<dbReference type="InterPro" id="IPR036318">
    <property type="entry name" value="FAD-bd_PCMH-like_sf"/>
</dbReference>
<dbReference type="RefSeq" id="WP_091271199.1">
    <property type="nucleotide sequence ID" value="NZ_FNDK01000002.1"/>
</dbReference>
<dbReference type="Proteomes" id="UP000199163">
    <property type="component" value="Unassembled WGS sequence"/>
</dbReference>
<dbReference type="Pfam" id="PF01565">
    <property type="entry name" value="FAD_binding_4"/>
    <property type="match status" value="1"/>
</dbReference>
<keyword evidence="4" id="KW-0560">Oxidoreductase</keyword>
<evidence type="ECO:0000313" key="7">
    <source>
        <dbReference type="Proteomes" id="UP000199163"/>
    </source>
</evidence>
<protein>
    <submittedName>
        <fullName evidence="6">Glycolate oxidase</fullName>
    </submittedName>
</protein>
<dbReference type="GO" id="GO:0016491">
    <property type="term" value="F:oxidoreductase activity"/>
    <property type="evidence" value="ECO:0007669"/>
    <property type="project" value="UniProtKB-KW"/>
</dbReference>
<sequence>MFRRKKALKTEDTHIKQLADIVGPKEVLFHKEDLISYESDGFTIHSHMPKAVVFPKNTEEVAAVVKYCADHDLPFLARGAGTGLSGGAIPLNGEVIISLVKMKRLLHVDLENRQAVVEPGYVNLKLTHSISDKGYYYAPDPSSQYCCTIGGNVAENAGGAHCLKYGVTTNHILGLEVVTPAGDIIEIGREGIADVPGYDLLGLITGSEGTLGIVTKITVRILKNPEEKQTVLAYFDRVEDGSRAVSDIVSRGIVPAALEMMDKIAIEGVEAAAFPVGHPKDIEALLLIEVDGISAGIEEQIDDILDVCKKRNVRSVKVAQDEKERAKWWANRKTGFGAMGAISPDYLVQDGVIPRSTLPQVLQKINEVSQETGLRIANIFHAGDGNLHPLILFDARVPGETEKALEAGSKCLQACADAGGSITGEHGVGIEKREEMRFVFTDQEIQAQTDVREVFNPHYLLNAGKLFPSSGRCAEIKAEQKKAASE</sequence>
<dbReference type="PROSITE" id="PS51387">
    <property type="entry name" value="FAD_PCMH"/>
    <property type="match status" value="1"/>
</dbReference>
<feature type="domain" description="FAD-binding PCMH-type" evidence="5">
    <location>
        <begin position="45"/>
        <end position="224"/>
    </location>
</feature>
<dbReference type="SUPFAM" id="SSF56176">
    <property type="entry name" value="FAD-binding/transporter-associated domain-like"/>
    <property type="match status" value="1"/>
</dbReference>
<dbReference type="InterPro" id="IPR004113">
    <property type="entry name" value="FAD-bd_oxidored_4_C"/>
</dbReference>
<dbReference type="GO" id="GO:0071949">
    <property type="term" value="F:FAD binding"/>
    <property type="evidence" value="ECO:0007669"/>
    <property type="project" value="InterPro"/>
</dbReference>
<dbReference type="PANTHER" id="PTHR42934">
    <property type="entry name" value="GLYCOLATE OXIDASE SUBUNIT GLCD"/>
    <property type="match status" value="1"/>
</dbReference>
<dbReference type="EMBL" id="FNDK01000002">
    <property type="protein sequence ID" value="SDH16037.1"/>
    <property type="molecule type" value="Genomic_DNA"/>
</dbReference>
<evidence type="ECO:0000256" key="4">
    <source>
        <dbReference type="ARBA" id="ARBA00023002"/>
    </source>
</evidence>
<dbReference type="OrthoDB" id="9767256at2"/>
<keyword evidence="7" id="KW-1185">Reference proteome</keyword>
<dbReference type="InterPro" id="IPR016169">
    <property type="entry name" value="FAD-bd_PCMH_sub2"/>
</dbReference>
<dbReference type="STRING" id="568899.SAMN05192534_10226"/>
<name>A0A1G8A5A9_9BACI</name>
<evidence type="ECO:0000259" key="5">
    <source>
        <dbReference type="PROSITE" id="PS51387"/>
    </source>
</evidence>
<dbReference type="SUPFAM" id="SSF55103">
    <property type="entry name" value="FAD-linked oxidases, C-terminal domain"/>
    <property type="match status" value="1"/>
</dbReference>
<dbReference type="Gene3D" id="1.10.45.10">
    <property type="entry name" value="Vanillyl-alcohol Oxidase, Chain A, domain 4"/>
    <property type="match status" value="1"/>
</dbReference>
<dbReference type="InterPro" id="IPR016164">
    <property type="entry name" value="FAD-linked_Oxase-like_C"/>
</dbReference>
<dbReference type="InterPro" id="IPR006094">
    <property type="entry name" value="Oxid_FAD_bind_N"/>
</dbReference>
<dbReference type="PANTHER" id="PTHR42934:SF1">
    <property type="entry name" value="GLYCOLATE OXIDASE SUBUNIT GLCD"/>
    <property type="match status" value="1"/>
</dbReference>
<dbReference type="Gene3D" id="3.30.70.2190">
    <property type="match status" value="1"/>
</dbReference>
<dbReference type="Gene3D" id="3.30.43.10">
    <property type="entry name" value="Uridine Diphospho-n-acetylenolpyruvylglucosamine Reductase, domain 2"/>
    <property type="match status" value="1"/>
</dbReference>
<dbReference type="InterPro" id="IPR016171">
    <property type="entry name" value="Vanillyl_alc_oxidase_C-sub2"/>
</dbReference>
<evidence type="ECO:0000313" key="6">
    <source>
        <dbReference type="EMBL" id="SDH16037.1"/>
    </source>
</evidence>
<dbReference type="Gene3D" id="3.30.465.10">
    <property type="match status" value="1"/>
</dbReference>
<evidence type="ECO:0000256" key="2">
    <source>
        <dbReference type="ARBA" id="ARBA00022630"/>
    </source>
</evidence>
<keyword evidence="2" id="KW-0285">Flavoprotein</keyword>
<accession>A0A1G8A5A9</accession>
<dbReference type="InterPro" id="IPR051914">
    <property type="entry name" value="FAD-linked_OxidoTrans_Type4"/>
</dbReference>
<evidence type="ECO:0000256" key="3">
    <source>
        <dbReference type="ARBA" id="ARBA00022827"/>
    </source>
</evidence>
<dbReference type="AlphaFoldDB" id="A0A1G8A5A9"/>
<proteinExistence type="predicted"/>
<organism evidence="6 7">
    <name type="scientific">Alteribacillus persepolensis</name>
    <dbReference type="NCBI Taxonomy" id="568899"/>
    <lineage>
        <taxon>Bacteria</taxon>
        <taxon>Bacillati</taxon>
        <taxon>Bacillota</taxon>
        <taxon>Bacilli</taxon>
        <taxon>Bacillales</taxon>
        <taxon>Bacillaceae</taxon>
        <taxon>Alteribacillus</taxon>
    </lineage>
</organism>
<evidence type="ECO:0000256" key="1">
    <source>
        <dbReference type="ARBA" id="ARBA00001974"/>
    </source>
</evidence>
<keyword evidence="3" id="KW-0274">FAD</keyword>
<reference evidence="6 7" key="1">
    <citation type="submission" date="2016-10" db="EMBL/GenBank/DDBJ databases">
        <authorList>
            <person name="de Groot N.N."/>
        </authorList>
    </citation>
    <scope>NUCLEOTIDE SEQUENCE [LARGE SCALE GENOMIC DNA]</scope>
    <source>
        <strain evidence="6 7">DSM 21632</strain>
    </source>
</reference>